<sequence length="862" mass="97742">MYSPNRDFLRDNCTHIEILTMPDLFVTITRQRLFLLSGHNGPLNREISNTVQRLQRPHIKCLRTNSQPSCGALGKTALSAIKRAKTTKCKEELTDVACKSKRNQLVPERLPNYCLRKDSVPGSSLGCFHDSKEARILSAYGVKLNSLSVQKCIDICAQSAYGYAGVHNGKECYCGATKPSLEHLLTRTYCNVKCDGQSSQTCGGVDATEVFDTAVPPRVSANLKTSAANGTAKIAFVLTLNGRALRQVTRLLRVIYRQHHVYLIHVDARQDYLYRSLLQLELRYPNIHVSRKRHSSIWGGASLLDVLLESIGQLLAINKNWQFVFNLSESDFPLQSIESLEAFLAANPKRNFLKSHGRQTRQFIHKQGLDRVFHQCESRMWRLGDRALPAGIRIDGGSDWVGLTRELAEYATSHDPDALLRGLKDLYRYTLLPAESFFHVLVLNSKFCDTYADNNLRMTLWRRSQGCLCQHRNVVDWCGCSPMVFRTGDWHHLTAVMSKTKVFFARKFEPAIDQSIINKLEDQIISSTRDVQGWDSYWESAYHVADAIPPPNDALLAVATSLARHALSLLLQDKPEDCPQFKPVSVISVTSYFRLDRHQGDLIYFESDKSTKFELLAKPLSKTTFMSGGSRILSSLEVGSDYDPKEQVLRNRLGVLSPKSKPVVVYKWNDHANFTTELVNFVWFDSNRTLRAVQQGNVSETTKTGYQILEVEDSLPPGIWTVIAVHNRKSIARVDFFVVPSIYLILVLSVILLRLNELFLNIITDLEEKLSQDFIKFFRVGGNLVYIIDFEQSRRDDLESLGGSDNFTVAWSLPIPNLFDRNNRLIGNTTESLLTLKISKQLREVHFVARKGTWRINDAMVD</sequence>
<keyword evidence="16" id="KW-1015">Disulfide bond</keyword>
<feature type="domain" description="WSC" evidence="21">
    <location>
        <begin position="121"/>
        <end position="214"/>
    </location>
</feature>
<keyword evidence="12" id="KW-0735">Signal-anchor</keyword>
<evidence type="ECO:0000256" key="14">
    <source>
        <dbReference type="ARBA" id="ARBA00023034"/>
    </source>
</evidence>
<dbReference type="Pfam" id="PF01822">
    <property type="entry name" value="WSC"/>
    <property type="match status" value="1"/>
</dbReference>
<dbReference type="PROSITE" id="PS51212">
    <property type="entry name" value="WSC"/>
    <property type="match status" value="1"/>
</dbReference>
<comment type="catalytic activity">
    <reaction evidence="19">
        <text>UDP-alpha-D-xylose + L-seryl-[protein] = 3-O-(beta-D-xylosyl)-L-seryl-[protein] + UDP + H(+)</text>
        <dbReference type="Rhea" id="RHEA:50192"/>
        <dbReference type="Rhea" id="RHEA-COMP:9863"/>
        <dbReference type="Rhea" id="RHEA-COMP:12567"/>
        <dbReference type="ChEBI" id="CHEBI:15378"/>
        <dbReference type="ChEBI" id="CHEBI:29999"/>
        <dbReference type="ChEBI" id="CHEBI:57632"/>
        <dbReference type="ChEBI" id="CHEBI:58223"/>
        <dbReference type="ChEBI" id="CHEBI:132085"/>
        <dbReference type="EC" id="2.4.2.26"/>
    </reaction>
</comment>
<evidence type="ECO:0000256" key="20">
    <source>
        <dbReference type="SAM" id="Phobius"/>
    </source>
</evidence>
<reference evidence="22" key="1">
    <citation type="submission" date="2018-08" db="EMBL/GenBank/DDBJ databases">
        <authorList>
            <person name="Cornetti L."/>
        </authorList>
    </citation>
    <scope>NUCLEOTIDE SEQUENCE</scope>
    <source>
        <strain evidence="22">DE-FRO-2-1</strain>
    </source>
</reference>
<keyword evidence="17" id="KW-0325">Glycoprotein</keyword>
<evidence type="ECO:0000256" key="7">
    <source>
        <dbReference type="ARBA" id="ARBA00022676"/>
    </source>
</evidence>
<evidence type="ECO:0000256" key="4">
    <source>
        <dbReference type="ARBA" id="ARBA00005093"/>
    </source>
</evidence>
<comment type="pathway">
    <text evidence="3">Glycan metabolism; chondroitin sulfate biosynthesis.</text>
</comment>
<dbReference type="UniPathway" id="UPA00755"/>
<evidence type="ECO:0000256" key="19">
    <source>
        <dbReference type="ARBA" id="ARBA00047847"/>
    </source>
</evidence>
<keyword evidence="8" id="KW-0808">Transferase</keyword>
<gene>
    <name evidence="22" type="primary">EOG090X01AN</name>
</gene>
<feature type="transmembrane region" description="Helical" evidence="20">
    <location>
        <begin position="736"/>
        <end position="755"/>
    </location>
</feature>
<comment type="pathway">
    <text evidence="4">Glycan metabolism; heparan sulfate biosynthesis.</text>
</comment>
<dbReference type="GO" id="GO:0015012">
    <property type="term" value="P:heparan sulfate proteoglycan biosynthetic process"/>
    <property type="evidence" value="ECO:0007669"/>
    <property type="project" value="UniProtKB-UniPathway"/>
</dbReference>
<keyword evidence="9 20" id="KW-0812">Transmembrane</keyword>
<organism evidence="22">
    <name type="scientific">Moina brachiata</name>
    <dbReference type="NCBI Taxonomy" id="675436"/>
    <lineage>
        <taxon>Eukaryota</taxon>
        <taxon>Metazoa</taxon>
        <taxon>Ecdysozoa</taxon>
        <taxon>Arthropoda</taxon>
        <taxon>Crustacea</taxon>
        <taxon>Branchiopoda</taxon>
        <taxon>Diplostraca</taxon>
        <taxon>Cladocera</taxon>
        <taxon>Anomopoda</taxon>
        <taxon>Moinidae</taxon>
        <taxon>Moina</taxon>
    </lineage>
</organism>
<keyword evidence="14" id="KW-0333">Golgi apparatus</keyword>
<evidence type="ECO:0000256" key="15">
    <source>
        <dbReference type="ARBA" id="ARBA00023136"/>
    </source>
</evidence>
<accession>A0A4Y7NKQ8</accession>
<evidence type="ECO:0000256" key="11">
    <source>
        <dbReference type="ARBA" id="ARBA00022824"/>
    </source>
</evidence>
<keyword evidence="11" id="KW-0256">Endoplasmic reticulum</keyword>
<evidence type="ECO:0000259" key="21">
    <source>
        <dbReference type="PROSITE" id="PS51212"/>
    </source>
</evidence>
<dbReference type="GO" id="GO:0005789">
    <property type="term" value="C:endoplasmic reticulum membrane"/>
    <property type="evidence" value="ECO:0007669"/>
    <property type="project" value="UniProtKB-SubCell"/>
</dbReference>
<evidence type="ECO:0000256" key="13">
    <source>
        <dbReference type="ARBA" id="ARBA00022989"/>
    </source>
</evidence>
<dbReference type="GO" id="GO:0000139">
    <property type="term" value="C:Golgi membrane"/>
    <property type="evidence" value="ECO:0007669"/>
    <property type="project" value="UniProtKB-SubCell"/>
</dbReference>
<dbReference type="PANTHER" id="PTHR46025:SF3">
    <property type="entry name" value="XYLOSYLTRANSFERASE OXT"/>
    <property type="match status" value="1"/>
</dbReference>
<proteinExistence type="evidence at transcript level"/>
<evidence type="ECO:0000256" key="2">
    <source>
        <dbReference type="ARBA" id="ARBA00004648"/>
    </source>
</evidence>
<comment type="similarity">
    <text evidence="5">Belongs to the glycosyltransferase 14 family. XylT subfamily.</text>
</comment>
<dbReference type="InterPro" id="IPR024448">
    <property type="entry name" value="XylT_C"/>
</dbReference>
<evidence type="ECO:0000256" key="1">
    <source>
        <dbReference type="ARBA" id="ARBA00004323"/>
    </source>
</evidence>
<dbReference type="Pfam" id="PF12529">
    <property type="entry name" value="Xylo_C"/>
    <property type="match status" value="1"/>
</dbReference>
<keyword evidence="15 20" id="KW-0472">Membrane</keyword>
<dbReference type="InterPro" id="IPR002889">
    <property type="entry name" value="WSC_carb-bd"/>
</dbReference>
<dbReference type="GO" id="GO:0046872">
    <property type="term" value="F:metal ion binding"/>
    <property type="evidence" value="ECO:0007669"/>
    <property type="project" value="UniProtKB-KW"/>
</dbReference>
<keyword evidence="10" id="KW-0479">Metal-binding</keyword>
<evidence type="ECO:0000256" key="16">
    <source>
        <dbReference type="ARBA" id="ARBA00023157"/>
    </source>
</evidence>
<protein>
    <recommendedName>
        <fullName evidence="6">protein xylosyltransferase</fullName>
        <ecNumber evidence="6">2.4.2.26</ecNumber>
    </recommendedName>
    <alternativeName>
        <fullName evidence="18">Peptide O-xylosyltransferase</fullName>
    </alternativeName>
</protein>
<evidence type="ECO:0000256" key="17">
    <source>
        <dbReference type="ARBA" id="ARBA00023180"/>
    </source>
</evidence>
<evidence type="ECO:0000313" key="22">
    <source>
        <dbReference type="EMBL" id="SVE92855.1"/>
    </source>
</evidence>
<evidence type="ECO:0000256" key="18">
    <source>
        <dbReference type="ARBA" id="ARBA00042865"/>
    </source>
</evidence>
<name>A0A4Y7NKQ8_9CRUS</name>
<evidence type="ECO:0000256" key="6">
    <source>
        <dbReference type="ARBA" id="ARBA00011972"/>
    </source>
</evidence>
<dbReference type="GO" id="GO:0030158">
    <property type="term" value="F:protein xylosyltransferase activity"/>
    <property type="evidence" value="ECO:0007669"/>
    <property type="project" value="UniProtKB-EC"/>
</dbReference>
<evidence type="ECO:0000256" key="8">
    <source>
        <dbReference type="ARBA" id="ARBA00022679"/>
    </source>
</evidence>
<dbReference type="InterPro" id="IPR003406">
    <property type="entry name" value="Glyco_trans_14"/>
</dbReference>
<keyword evidence="7" id="KW-0328">Glycosyltransferase</keyword>
<dbReference type="GO" id="GO:0050650">
    <property type="term" value="P:chondroitin sulfate proteoglycan biosynthetic process"/>
    <property type="evidence" value="ECO:0007669"/>
    <property type="project" value="TreeGrafter"/>
</dbReference>
<keyword evidence="13 20" id="KW-1133">Transmembrane helix</keyword>
<dbReference type="InterPro" id="IPR043538">
    <property type="entry name" value="XYLT"/>
</dbReference>
<evidence type="ECO:0000256" key="9">
    <source>
        <dbReference type="ARBA" id="ARBA00022692"/>
    </source>
</evidence>
<evidence type="ECO:0000256" key="12">
    <source>
        <dbReference type="ARBA" id="ARBA00022968"/>
    </source>
</evidence>
<dbReference type="PANTHER" id="PTHR46025">
    <property type="entry name" value="XYLOSYLTRANSFERASE OXT"/>
    <property type="match status" value="1"/>
</dbReference>
<dbReference type="EMBL" id="LR023236">
    <property type="protein sequence ID" value="SVE92855.1"/>
    <property type="molecule type" value="mRNA"/>
</dbReference>
<dbReference type="EC" id="2.4.2.26" evidence="6"/>
<evidence type="ECO:0000256" key="5">
    <source>
        <dbReference type="ARBA" id="ARBA00010195"/>
    </source>
</evidence>
<dbReference type="AlphaFoldDB" id="A0A4Y7NKQ8"/>
<evidence type="ECO:0000256" key="10">
    <source>
        <dbReference type="ARBA" id="ARBA00022723"/>
    </source>
</evidence>
<dbReference type="Pfam" id="PF02485">
    <property type="entry name" value="Branch"/>
    <property type="match status" value="1"/>
</dbReference>
<dbReference type="SMART" id="SM00321">
    <property type="entry name" value="WSC"/>
    <property type="match status" value="1"/>
</dbReference>
<evidence type="ECO:0000256" key="3">
    <source>
        <dbReference type="ARBA" id="ARBA00004840"/>
    </source>
</evidence>
<comment type="subcellular location">
    <subcellularLocation>
        <location evidence="2">Endoplasmic reticulum membrane</location>
        <topology evidence="2">Single-pass type II membrane protein</topology>
    </subcellularLocation>
    <subcellularLocation>
        <location evidence="1">Golgi apparatus membrane</location>
        <topology evidence="1">Single-pass type II membrane protein</topology>
    </subcellularLocation>
</comment>
<dbReference type="UniPathway" id="UPA00756"/>